<dbReference type="Proteomes" id="UP001212841">
    <property type="component" value="Unassembled WGS sequence"/>
</dbReference>
<dbReference type="InterPro" id="IPR046331">
    <property type="entry name" value="GPAM1-like"/>
</dbReference>
<sequence>MYGPQLPPHLSSTTKPTSDNDSSPSEEEDIQIGPALPPHLAQSRKRKQREPERPPSQHSTSNSPKRRRPAGPSLPPPGAVAARTASPEDDSDDDTFGPAPPPLGAEVEQDDLQYRIAEIESRAQAAKTVAEAASQPEKVERGEWMLVPPEVQRLGVNLDNMKSRQFSKTGRPADIDQSGWTATPQDKAKKGGASNDKKKQQEPPRQPTTEELATQEFIRKHN</sequence>
<evidence type="ECO:0000256" key="1">
    <source>
        <dbReference type="SAM" id="MobiDB-lite"/>
    </source>
</evidence>
<dbReference type="PANTHER" id="PTHR46370">
    <property type="entry name" value="GPALPP MOTIFS-CONTAINING PROTEIN 1"/>
    <property type="match status" value="1"/>
</dbReference>
<comment type="caution">
    <text evidence="2">The sequence shown here is derived from an EMBL/GenBank/DDBJ whole genome shotgun (WGS) entry which is preliminary data.</text>
</comment>
<name>A0AAD5X2S9_9FUNG</name>
<keyword evidence="3" id="KW-1185">Reference proteome</keyword>
<feature type="region of interest" description="Disordered" evidence="1">
    <location>
        <begin position="1"/>
        <end position="144"/>
    </location>
</feature>
<evidence type="ECO:0000313" key="3">
    <source>
        <dbReference type="Proteomes" id="UP001212841"/>
    </source>
</evidence>
<reference evidence="2" key="1">
    <citation type="submission" date="2020-05" db="EMBL/GenBank/DDBJ databases">
        <title>Phylogenomic resolution of chytrid fungi.</title>
        <authorList>
            <person name="Stajich J.E."/>
            <person name="Amses K."/>
            <person name="Simmons R."/>
            <person name="Seto K."/>
            <person name="Myers J."/>
            <person name="Bonds A."/>
            <person name="Quandt C.A."/>
            <person name="Barry K."/>
            <person name="Liu P."/>
            <person name="Grigoriev I."/>
            <person name="Longcore J.E."/>
            <person name="James T.Y."/>
        </authorList>
    </citation>
    <scope>NUCLEOTIDE SEQUENCE</scope>
    <source>
        <strain evidence="2">JEL0318</strain>
    </source>
</reference>
<feature type="non-terminal residue" evidence="2">
    <location>
        <position position="1"/>
    </location>
</feature>
<gene>
    <name evidence="2" type="ORF">HK097_000161</name>
</gene>
<protein>
    <recommendedName>
        <fullName evidence="4">GPALPP motifs-containing protein 1</fullName>
    </recommendedName>
</protein>
<organism evidence="2 3">
    <name type="scientific">Rhizophlyctis rosea</name>
    <dbReference type="NCBI Taxonomy" id="64517"/>
    <lineage>
        <taxon>Eukaryota</taxon>
        <taxon>Fungi</taxon>
        <taxon>Fungi incertae sedis</taxon>
        <taxon>Chytridiomycota</taxon>
        <taxon>Chytridiomycota incertae sedis</taxon>
        <taxon>Chytridiomycetes</taxon>
        <taxon>Rhizophlyctidales</taxon>
        <taxon>Rhizophlyctidaceae</taxon>
        <taxon>Rhizophlyctis</taxon>
    </lineage>
</organism>
<accession>A0AAD5X2S9</accession>
<dbReference type="AlphaFoldDB" id="A0AAD5X2S9"/>
<evidence type="ECO:0000313" key="2">
    <source>
        <dbReference type="EMBL" id="KAJ3047174.1"/>
    </source>
</evidence>
<evidence type="ECO:0008006" key="4">
    <source>
        <dbReference type="Google" id="ProtNLM"/>
    </source>
</evidence>
<dbReference type="EMBL" id="JADGJD010001014">
    <property type="protein sequence ID" value="KAJ3047174.1"/>
    <property type="molecule type" value="Genomic_DNA"/>
</dbReference>
<dbReference type="PANTHER" id="PTHR46370:SF1">
    <property type="entry name" value="GPALPP MOTIFS-CONTAINING PROTEIN 1"/>
    <property type="match status" value="1"/>
</dbReference>
<proteinExistence type="predicted"/>
<feature type="region of interest" description="Disordered" evidence="1">
    <location>
        <begin position="162"/>
        <end position="222"/>
    </location>
</feature>